<evidence type="ECO:0000256" key="8">
    <source>
        <dbReference type="HAMAP-Rule" id="MF_00500"/>
    </source>
</evidence>
<organism evidence="9 10">
    <name type="scientific">Treponema lecithinolyticum ATCC 700332</name>
    <dbReference type="NCBI Taxonomy" id="1321815"/>
    <lineage>
        <taxon>Bacteria</taxon>
        <taxon>Pseudomonadati</taxon>
        <taxon>Spirochaetota</taxon>
        <taxon>Spirochaetia</taxon>
        <taxon>Spirochaetales</taxon>
        <taxon>Treponemataceae</taxon>
        <taxon>Treponema</taxon>
    </lineage>
</organism>
<protein>
    <recommendedName>
        <fullName evidence="7 8">Small ribosomal subunit protein bS20</fullName>
    </recommendedName>
</protein>
<name>A0ABN0NZS7_TRELE</name>
<evidence type="ECO:0000256" key="4">
    <source>
        <dbReference type="ARBA" id="ARBA00022884"/>
    </source>
</evidence>
<comment type="function">
    <text evidence="1 8">Binds directly to 16S ribosomal RNA.</text>
</comment>
<comment type="caution">
    <text evidence="9">The sequence shown here is derived from an EMBL/GenBank/DDBJ whole genome shotgun (WGS) entry which is preliminary data.</text>
</comment>
<gene>
    <name evidence="8" type="primary">rpsT</name>
    <name evidence="9" type="ORF">HMPREF9193_00956</name>
</gene>
<dbReference type="NCBIfam" id="TIGR00029">
    <property type="entry name" value="S20"/>
    <property type="match status" value="1"/>
</dbReference>
<evidence type="ECO:0000256" key="2">
    <source>
        <dbReference type="ARBA" id="ARBA00007634"/>
    </source>
</evidence>
<sequence length="112" mass="12575">MTIQARFDNIKFSFCLEGFPLAVKKSSAEKRFRQSEERRLRNKAVKSSARTCAKKFIAAVHAKDSALAGETLRNLCKELDTAGRKGILSRNSVSRKKSRMMKLYNASFAAAK</sequence>
<dbReference type="InterPro" id="IPR036510">
    <property type="entry name" value="Ribosomal_bS20_sf"/>
</dbReference>
<evidence type="ECO:0000313" key="10">
    <source>
        <dbReference type="Proteomes" id="UP000016649"/>
    </source>
</evidence>
<dbReference type="Gene3D" id="1.20.58.110">
    <property type="entry name" value="Ribosomal protein S20"/>
    <property type="match status" value="1"/>
</dbReference>
<proteinExistence type="inferred from homology"/>
<evidence type="ECO:0000313" key="9">
    <source>
        <dbReference type="EMBL" id="ERJ93486.1"/>
    </source>
</evidence>
<evidence type="ECO:0000256" key="7">
    <source>
        <dbReference type="ARBA" id="ARBA00035136"/>
    </source>
</evidence>
<keyword evidence="10" id="KW-1185">Reference proteome</keyword>
<dbReference type="Proteomes" id="UP000016649">
    <property type="component" value="Unassembled WGS sequence"/>
</dbReference>
<evidence type="ECO:0000256" key="3">
    <source>
        <dbReference type="ARBA" id="ARBA00022730"/>
    </source>
</evidence>
<dbReference type="SUPFAM" id="SSF46992">
    <property type="entry name" value="Ribosomal protein S20"/>
    <property type="match status" value="1"/>
</dbReference>
<dbReference type="HAMAP" id="MF_00500">
    <property type="entry name" value="Ribosomal_bS20"/>
    <property type="match status" value="1"/>
</dbReference>
<dbReference type="PANTHER" id="PTHR33398:SF1">
    <property type="entry name" value="SMALL RIBOSOMAL SUBUNIT PROTEIN BS20C"/>
    <property type="match status" value="1"/>
</dbReference>
<keyword evidence="5 8" id="KW-0689">Ribosomal protein</keyword>
<keyword evidence="4 8" id="KW-0694">RNA-binding</keyword>
<accession>A0ABN0NZS7</accession>
<dbReference type="Pfam" id="PF01649">
    <property type="entry name" value="Ribosomal_S20p"/>
    <property type="match status" value="1"/>
</dbReference>
<evidence type="ECO:0000256" key="6">
    <source>
        <dbReference type="ARBA" id="ARBA00023274"/>
    </source>
</evidence>
<dbReference type="InterPro" id="IPR002583">
    <property type="entry name" value="Ribosomal_bS20"/>
</dbReference>
<dbReference type="PANTHER" id="PTHR33398">
    <property type="entry name" value="30S RIBOSOMAL PROTEIN S20"/>
    <property type="match status" value="1"/>
</dbReference>
<comment type="similarity">
    <text evidence="2 8">Belongs to the bacterial ribosomal protein bS20 family.</text>
</comment>
<evidence type="ECO:0000256" key="1">
    <source>
        <dbReference type="ARBA" id="ARBA00003134"/>
    </source>
</evidence>
<keyword evidence="6 8" id="KW-0687">Ribonucleoprotein</keyword>
<evidence type="ECO:0000256" key="5">
    <source>
        <dbReference type="ARBA" id="ARBA00022980"/>
    </source>
</evidence>
<keyword evidence="3 8" id="KW-0699">rRNA-binding</keyword>
<dbReference type="EMBL" id="AWVH01000025">
    <property type="protein sequence ID" value="ERJ93486.1"/>
    <property type="molecule type" value="Genomic_DNA"/>
</dbReference>
<reference evidence="9 10" key="1">
    <citation type="submission" date="2013-08" db="EMBL/GenBank/DDBJ databases">
        <authorList>
            <person name="Weinstock G."/>
            <person name="Sodergren E."/>
            <person name="Wylie T."/>
            <person name="Fulton L."/>
            <person name="Fulton R."/>
            <person name="Fronick C."/>
            <person name="O'Laughlin M."/>
            <person name="Godfrey J."/>
            <person name="Miner T."/>
            <person name="Herter B."/>
            <person name="Appelbaum E."/>
            <person name="Cordes M."/>
            <person name="Lek S."/>
            <person name="Wollam A."/>
            <person name="Pepin K.H."/>
            <person name="Palsikar V.B."/>
            <person name="Mitreva M."/>
            <person name="Wilson R.K."/>
        </authorList>
    </citation>
    <scope>NUCLEOTIDE SEQUENCE [LARGE SCALE GENOMIC DNA]</scope>
    <source>
        <strain evidence="9 10">ATCC 700332</strain>
    </source>
</reference>
<dbReference type="GO" id="GO:0005840">
    <property type="term" value="C:ribosome"/>
    <property type="evidence" value="ECO:0007669"/>
    <property type="project" value="UniProtKB-KW"/>
</dbReference>